<keyword evidence="15" id="KW-0966">Cell projection</keyword>
<evidence type="ECO:0000256" key="20">
    <source>
        <dbReference type="ARBA" id="ARBA00038433"/>
    </source>
</evidence>
<dbReference type="SMART" id="SM00409">
    <property type="entry name" value="IG"/>
    <property type="match status" value="1"/>
</dbReference>
<evidence type="ECO:0000256" key="17">
    <source>
        <dbReference type="ARBA" id="ARBA00034100"/>
    </source>
</evidence>
<keyword evidence="16" id="KW-0393">Immunoglobulin domain</keyword>
<dbReference type="InterPro" id="IPR003599">
    <property type="entry name" value="Ig_sub"/>
</dbReference>
<keyword evidence="29" id="KW-1185">Reference proteome</keyword>
<dbReference type="SMART" id="SM00369">
    <property type="entry name" value="LRR_TYP"/>
    <property type="match status" value="6"/>
</dbReference>
<keyword evidence="10" id="KW-0770">Synapse</keyword>
<comment type="caution">
    <text evidence="28">The sequence shown here is derived from an EMBL/GenBank/DDBJ whole genome shotgun (WGS) entry which is preliminary data.</text>
</comment>
<keyword evidence="7" id="KW-0677">Repeat</keyword>
<keyword evidence="5 25" id="KW-0812">Transmembrane</keyword>
<keyword evidence="4" id="KW-0433">Leucine-rich repeat</keyword>
<dbReference type="InterPro" id="IPR007110">
    <property type="entry name" value="Ig-like_dom"/>
</dbReference>
<accession>A0AAV6PXU2</accession>
<feature type="region of interest" description="Disordered" evidence="24">
    <location>
        <begin position="236"/>
        <end position="265"/>
    </location>
</feature>
<keyword evidence="13" id="KW-0325">Glycoprotein</keyword>
<dbReference type="PROSITE" id="PS51450">
    <property type="entry name" value="LRR"/>
    <property type="match status" value="2"/>
</dbReference>
<dbReference type="PROSITE" id="PS50835">
    <property type="entry name" value="IG_LIKE"/>
    <property type="match status" value="1"/>
</dbReference>
<evidence type="ECO:0000256" key="18">
    <source>
        <dbReference type="ARBA" id="ARBA00034111"/>
    </source>
</evidence>
<gene>
    <name evidence="28" type="ORF">JOB18_025950</name>
</gene>
<keyword evidence="8" id="KW-0130">Cell adhesion</keyword>
<dbReference type="FunFam" id="3.80.10.10:FF:000019">
    <property type="entry name" value="leucine-rich repeat and fibronectin type III domain-containing protein 1"/>
    <property type="match status" value="1"/>
</dbReference>
<keyword evidence="6" id="KW-0732">Signal</keyword>
<feature type="transmembrane region" description="Helical" evidence="25">
    <location>
        <begin position="134"/>
        <end position="159"/>
    </location>
</feature>
<dbReference type="InterPro" id="IPR003591">
    <property type="entry name" value="Leu-rich_rpt_typical-subtyp"/>
</dbReference>
<dbReference type="EMBL" id="JAGKHQ010000020">
    <property type="protein sequence ID" value="KAG7479470.1"/>
    <property type="molecule type" value="Genomic_DNA"/>
</dbReference>
<dbReference type="InterPro" id="IPR001611">
    <property type="entry name" value="Leu-rich_rpt"/>
</dbReference>
<dbReference type="PANTHER" id="PTHR45842:SF5">
    <property type="entry name" value="LEUCINE-RICH REPEAT AND FIBRONECTIN TYPE-III DOMAIN-CONTAINING PROTEIN 3"/>
    <property type="match status" value="1"/>
</dbReference>
<evidence type="ECO:0000256" key="2">
    <source>
        <dbReference type="ARBA" id="ARBA00004279"/>
    </source>
</evidence>
<dbReference type="InterPro" id="IPR013098">
    <property type="entry name" value="Ig_I-set"/>
</dbReference>
<dbReference type="Pfam" id="PF00041">
    <property type="entry name" value="fn3"/>
    <property type="match status" value="1"/>
</dbReference>
<evidence type="ECO:0000313" key="29">
    <source>
        <dbReference type="Proteomes" id="UP000693946"/>
    </source>
</evidence>
<dbReference type="Pfam" id="PF13855">
    <property type="entry name" value="LRR_8"/>
    <property type="match status" value="2"/>
</dbReference>
<dbReference type="GO" id="GO:0045211">
    <property type="term" value="C:postsynaptic membrane"/>
    <property type="evidence" value="ECO:0007669"/>
    <property type="project" value="UniProtKB-SubCell"/>
</dbReference>
<evidence type="ECO:0000256" key="11">
    <source>
        <dbReference type="ARBA" id="ARBA00023136"/>
    </source>
</evidence>
<keyword evidence="12" id="KW-1015">Disulfide bond</keyword>
<evidence type="ECO:0000256" key="4">
    <source>
        <dbReference type="ARBA" id="ARBA00022614"/>
    </source>
</evidence>
<evidence type="ECO:0000256" key="22">
    <source>
        <dbReference type="ARBA" id="ARBA00039193"/>
    </source>
</evidence>
<dbReference type="FunFam" id="2.60.40.10:FF:000091">
    <property type="entry name" value="Leucine-rich repeat and fibronectin type III domain-containing protein 1"/>
    <property type="match status" value="1"/>
</dbReference>
<dbReference type="SMART" id="SM00060">
    <property type="entry name" value="FN3"/>
    <property type="match status" value="1"/>
</dbReference>
<keyword evidence="9 25" id="KW-1133">Transmembrane helix</keyword>
<feature type="domain" description="Ig-like" evidence="26">
    <location>
        <begin position="527"/>
        <end position="613"/>
    </location>
</feature>
<dbReference type="Pfam" id="PF07679">
    <property type="entry name" value="I-set"/>
    <property type="match status" value="1"/>
</dbReference>
<evidence type="ECO:0000256" key="14">
    <source>
        <dbReference type="ARBA" id="ARBA00023257"/>
    </source>
</evidence>
<dbReference type="PROSITE" id="PS50853">
    <property type="entry name" value="FN3"/>
    <property type="match status" value="1"/>
</dbReference>
<comment type="similarity">
    <text evidence="20">Belongs to the LRFN family.</text>
</comment>
<evidence type="ECO:0000256" key="10">
    <source>
        <dbReference type="ARBA" id="ARBA00023018"/>
    </source>
</evidence>
<protein>
    <recommendedName>
        <fullName evidence="22">Leucine-rich repeat and fibronectin type-III domain-containing protein 3</fullName>
    </recommendedName>
    <alternativeName>
        <fullName evidence="23">Synaptic adhesion-like molecule 4</fullName>
    </alternativeName>
</protein>
<dbReference type="PANTHER" id="PTHR45842">
    <property type="entry name" value="SYNAPTIC ADHESION-LIKE MOLECULE SALM"/>
    <property type="match status" value="1"/>
</dbReference>
<name>A0AAV6PXU2_SOLSE</name>
<proteinExistence type="inferred from homology"/>
<organism evidence="28 29">
    <name type="scientific">Solea senegalensis</name>
    <name type="common">Senegalese sole</name>
    <dbReference type="NCBI Taxonomy" id="28829"/>
    <lineage>
        <taxon>Eukaryota</taxon>
        <taxon>Metazoa</taxon>
        <taxon>Chordata</taxon>
        <taxon>Craniata</taxon>
        <taxon>Vertebrata</taxon>
        <taxon>Euteleostomi</taxon>
        <taxon>Actinopterygii</taxon>
        <taxon>Neopterygii</taxon>
        <taxon>Teleostei</taxon>
        <taxon>Neoteleostei</taxon>
        <taxon>Acanthomorphata</taxon>
        <taxon>Carangaria</taxon>
        <taxon>Pleuronectiformes</taxon>
        <taxon>Pleuronectoidei</taxon>
        <taxon>Soleidae</taxon>
        <taxon>Solea</taxon>
    </lineage>
</organism>
<evidence type="ECO:0000259" key="27">
    <source>
        <dbReference type="PROSITE" id="PS50853"/>
    </source>
</evidence>
<dbReference type="GO" id="GO:0042734">
    <property type="term" value="C:presynaptic membrane"/>
    <property type="evidence" value="ECO:0007669"/>
    <property type="project" value="UniProtKB-SubCell"/>
</dbReference>
<sequence length="889" mass="99951">METSVQGWKKLLVLQELLYFSADARSKYHSVAYFRSEDTESLVWPNSSGNERLNLSHFPKVRDICKVLFDTVNPCETCTGARIVLYSCSTQSVVVTICVLEINQDDEPTYRLQLKQMFRWKECERRSEKLQKSFVINAHFFFLCILLLWPHFITLFNYLTCIYFITKQMELTKINTVASLQQQPTLPEDFLIPQKRRQARQTLTDEDAALSLLKRSICCHATTGLHSDWPPFIKKHSAPPTSAGDHGHLPSSPPSSPLHHPSVQPPPLPLVLNAVPEATGLLFVPPNIDRQTAELRLMDNFITTLRHRDFANMTSLIHLTLSRNTISQIRPYAFADLQDLHALHLDANRLTTLDDSHFQGLVNLRHLILANNQLHSISEGAFQDFLETLEDLDLSYNNLVDIPWETIALLISVNTLSLDHNLIESVPEGIFSNLHKLARLDMTSNKLKKIPPDPLFLRIPVYAKMKGSPLTALVLSFGGNPLHCNCELVWLRRLTREDDLETCASPKDLAGKYFWTIKEEEFVCEPPMITRHTSKMFVMEGQEVSLRCKSIGDPEPSTHWVSPDGKLIGNTSRTICYENGSLDILKASVKDSGTFTCIASNAAGEATTPVELVVNPSPHYDPKLDLDPGPSDIPTSIKSNVSGGQARSDQQRVSVSDLTSSSATIRWPPQNHIPGVRMYQIQYNSSTDEILIYRMIPANHKYFLLSDLASSRDYELCVLAVYDDGITALTGTKLVGCVSFTTETEYGRCHSIRDQFLGGTMIIIIGGIIVASVLVFIFILLMKPMEEEEEEEEGPTSSLCLRPPLQCKAEEQIKTPSLLHQQTARAGLLSVERLQTPHDAEERLLSLIFLHSASHIQSYAKGLLQYYDSIIAISGEYRDFPKAHLSVIS</sequence>
<dbReference type="InterPro" id="IPR000483">
    <property type="entry name" value="Cys-rich_flank_reg_C"/>
</dbReference>
<feature type="domain" description="Fibronectin type-III" evidence="27">
    <location>
        <begin position="649"/>
        <end position="745"/>
    </location>
</feature>
<evidence type="ECO:0000256" key="19">
    <source>
        <dbReference type="ARBA" id="ARBA00037389"/>
    </source>
</evidence>
<dbReference type="CDD" id="cd00063">
    <property type="entry name" value="FN3"/>
    <property type="match status" value="1"/>
</dbReference>
<evidence type="ECO:0000313" key="28">
    <source>
        <dbReference type="EMBL" id="KAG7479470.1"/>
    </source>
</evidence>
<evidence type="ECO:0000256" key="25">
    <source>
        <dbReference type="SAM" id="Phobius"/>
    </source>
</evidence>
<dbReference type="InterPro" id="IPR003598">
    <property type="entry name" value="Ig_sub2"/>
</dbReference>
<comment type="subcellular location">
    <subcellularLocation>
        <location evidence="1">Cell membrane</location>
        <topology evidence="1">Single-pass type I membrane protein</topology>
    </subcellularLocation>
    <subcellularLocation>
        <location evidence="2">Cell projection</location>
        <location evidence="2">Dendrite</location>
    </subcellularLocation>
    <subcellularLocation>
        <location evidence="17">Postsynaptic cell membrane</location>
    </subcellularLocation>
    <subcellularLocation>
        <location evidence="18">Presynaptic cell membrane</location>
    </subcellularLocation>
</comment>
<reference evidence="28 29" key="1">
    <citation type="journal article" date="2021" name="Sci. Rep.">
        <title>Chromosome anchoring in Senegalese sole (Solea senegalensis) reveals sex-associated markers and genome rearrangements in flatfish.</title>
        <authorList>
            <person name="Guerrero-Cozar I."/>
            <person name="Gomez-Garrido J."/>
            <person name="Berbel C."/>
            <person name="Martinez-Blanch J.F."/>
            <person name="Alioto T."/>
            <person name="Claros M.G."/>
            <person name="Gagnaire P.A."/>
            <person name="Manchado M."/>
        </authorList>
    </citation>
    <scope>NUCLEOTIDE SEQUENCE [LARGE SCALE GENOMIC DNA]</scope>
    <source>
        <strain evidence="28">Sse05_10M</strain>
    </source>
</reference>
<evidence type="ECO:0000256" key="6">
    <source>
        <dbReference type="ARBA" id="ARBA00022729"/>
    </source>
</evidence>
<comment type="function">
    <text evidence="19">Cell adhesion molecule that mediates homophilic cell-cell adhesion in a Ca(2+)-independent manner. Promotes neurite outgrowth in hippocampal neurons.</text>
</comment>
<evidence type="ECO:0000259" key="26">
    <source>
        <dbReference type="PROSITE" id="PS50835"/>
    </source>
</evidence>
<evidence type="ECO:0000256" key="3">
    <source>
        <dbReference type="ARBA" id="ARBA00022475"/>
    </source>
</evidence>
<dbReference type="GO" id="GO:0007155">
    <property type="term" value="P:cell adhesion"/>
    <property type="evidence" value="ECO:0007669"/>
    <property type="project" value="UniProtKB-KW"/>
</dbReference>
<comment type="subunit">
    <text evidence="21">Can form heteromeric complexes with LRFN1, LRFN2, LRFN4 and LRFN5. Able to form homomeric complexes across cell junctions, between adjacent cells. Does not interact with DLG4.</text>
</comment>
<feature type="transmembrane region" description="Helical" evidence="25">
    <location>
        <begin position="756"/>
        <end position="781"/>
    </location>
</feature>
<evidence type="ECO:0000256" key="1">
    <source>
        <dbReference type="ARBA" id="ARBA00004251"/>
    </source>
</evidence>
<evidence type="ECO:0000256" key="7">
    <source>
        <dbReference type="ARBA" id="ARBA00022737"/>
    </source>
</evidence>
<evidence type="ECO:0000256" key="21">
    <source>
        <dbReference type="ARBA" id="ARBA00038550"/>
    </source>
</evidence>
<dbReference type="SMART" id="SM00082">
    <property type="entry name" value="LRRCT"/>
    <property type="match status" value="1"/>
</dbReference>
<dbReference type="InterPro" id="IPR003961">
    <property type="entry name" value="FN3_dom"/>
</dbReference>
<evidence type="ECO:0000256" key="8">
    <source>
        <dbReference type="ARBA" id="ARBA00022889"/>
    </source>
</evidence>
<dbReference type="FunFam" id="2.60.40.10:FF:000235">
    <property type="entry name" value="Leucine-rich repeat and fibronectin type III domain-containing 2"/>
    <property type="match status" value="1"/>
</dbReference>
<evidence type="ECO:0000256" key="12">
    <source>
        <dbReference type="ARBA" id="ARBA00023157"/>
    </source>
</evidence>
<evidence type="ECO:0000256" key="24">
    <source>
        <dbReference type="SAM" id="MobiDB-lite"/>
    </source>
</evidence>
<keyword evidence="11 25" id="KW-0472">Membrane</keyword>
<evidence type="ECO:0000256" key="23">
    <source>
        <dbReference type="ARBA" id="ARBA00042496"/>
    </source>
</evidence>
<evidence type="ECO:0000256" key="5">
    <source>
        <dbReference type="ARBA" id="ARBA00022692"/>
    </source>
</evidence>
<evidence type="ECO:0000256" key="13">
    <source>
        <dbReference type="ARBA" id="ARBA00023180"/>
    </source>
</evidence>
<dbReference type="GO" id="GO:0030425">
    <property type="term" value="C:dendrite"/>
    <property type="evidence" value="ECO:0007669"/>
    <property type="project" value="UniProtKB-SubCell"/>
</dbReference>
<dbReference type="Proteomes" id="UP000693946">
    <property type="component" value="Linkage Group LG8"/>
</dbReference>
<evidence type="ECO:0000256" key="15">
    <source>
        <dbReference type="ARBA" id="ARBA00023273"/>
    </source>
</evidence>
<dbReference type="InterPro" id="IPR050467">
    <property type="entry name" value="LRFN"/>
</dbReference>
<evidence type="ECO:0000256" key="9">
    <source>
        <dbReference type="ARBA" id="ARBA00022989"/>
    </source>
</evidence>
<evidence type="ECO:0000256" key="16">
    <source>
        <dbReference type="ARBA" id="ARBA00023319"/>
    </source>
</evidence>
<keyword evidence="14" id="KW-0628">Postsynaptic cell membrane</keyword>
<dbReference type="AlphaFoldDB" id="A0AAV6PXU2"/>
<dbReference type="SMART" id="SM00408">
    <property type="entry name" value="IGc2"/>
    <property type="match status" value="1"/>
</dbReference>
<keyword evidence="3" id="KW-1003">Cell membrane</keyword>